<dbReference type="Proteomes" id="UP001549097">
    <property type="component" value="Unassembled WGS sequence"/>
</dbReference>
<dbReference type="RefSeq" id="WP_233096368.1">
    <property type="nucleotide sequence ID" value="NZ_JAEACF010000001.1"/>
</dbReference>
<evidence type="ECO:0000313" key="2">
    <source>
        <dbReference type="Proteomes" id="UP001549097"/>
    </source>
</evidence>
<comment type="caution">
    <text evidence="1">The sequence shown here is derived from an EMBL/GenBank/DDBJ whole genome shotgun (WGS) entry which is preliminary data.</text>
</comment>
<dbReference type="EMBL" id="JBEPMP010000001">
    <property type="protein sequence ID" value="MET3729802.1"/>
    <property type="molecule type" value="Genomic_DNA"/>
</dbReference>
<name>A0ABV2LQE9_9BACL</name>
<accession>A0ABV2LQE9</accession>
<organism evidence="1 2">
    <name type="scientific">Fictibacillus halophilus</name>
    <dbReference type="NCBI Taxonomy" id="1610490"/>
    <lineage>
        <taxon>Bacteria</taxon>
        <taxon>Bacillati</taxon>
        <taxon>Bacillota</taxon>
        <taxon>Bacilli</taxon>
        <taxon>Bacillales</taxon>
        <taxon>Fictibacillaceae</taxon>
        <taxon>Fictibacillus</taxon>
    </lineage>
</organism>
<reference evidence="1 2" key="1">
    <citation type="submission" date="2024-06" db="EMBL/GenBank/DDBJ databases">
        <title>Genomic Encyclopedia of Type Strains, Phase IV (KMG-IV): sequencing the most valuable type-strain genomes for metagenomic binning, comparative biology and taxonomic classification.</title>
        <authorList>
            <person name="Goeker M."/>
        </authorList>
    </citation>
    <scope>NUCLEOTIDE SEQUENCE [LARGE SCALE GENOMIC DNA]</scope>
    <source>
        <strain evidence="1 2">DSM 100124</strain>
    </source>
</reference>
<protein>
    <submittedName>
        <fullName evidence="1">Uncharacterized protein</fullName>
    </submittedName>
</protein>
<evidence type="ECO:0000313" key="1">
    <source>
        <dbReference type="EMBL" id="MET3729802.1"/>
    </source>
</evidence>
<keyword evidence="2" id="KW-1185">Reference proteome</keyword>
<sequence>MMAMCPICNNFQTINVRCPECGRAVQDQGRVSDFFDDYSPYMEVDELKLEDGYPDNFTDSQCPHVFYCDACHQEVLFFIGEWE</sequence>
<gene>
    <name evidence="1" type="ORF">ABID52_003383</name>
</gene>
<proteinExistence type="predicted"/>